<dbReference type="SUPFAM" id="SSF53213">
    <property type="entry name" value="LigB-like"/>
    <property type="match status" value="1"/>
</dbReference>
<dbReference type="PANTHER" id="PTHR30096:SF0">
    <property type="entry name" value="4,5-DOPA DIOXYGENASE EXTRADIOL-LIKE PROTEIN"/>
    <property type="match status" value="1"/>
</dbReference>
<sequence length="308" mass="33727">MVRAPAICVSHGGGPMPVLNDPGHLDIVSSLKNRVPKILKLGTPDAPRAIIVVTAHWSTRHPTVSSGAKHSLYYDYGGFPPEAYKLKYDAPGSPEVAEQVKAALGNAGFKTVLDSQRGNQCPSCFQHKSSHQVPCTDFEGGKGWDHGVFIPFLLINPAADIPVIQMSVLDSEDPREHFKMGQALSALRDDNIAIVGSGFASFHNLRIMFSLRHQDEQTAAQFKASVDRWNQSVTDAVSKDGIEEKEEALSRWRDIDGSYVMHPRGGAEHFLPLIVVAGAARGDEKLGKYSDEFVGLDMWTYYWGDVAV</sequence>
<dbReference type="GO" id="GO:0016702">
    <property type="term" value="F:oxidoreductase activity, acting on single donors with incorporation of molecular oxygen, incorporation of two atoms of oxygen"/>
    <property type="evidence" value="ECO:0007669"/>
    <property type="project" value="UniProtKB-ARBA"/>
</dbReference>
<dbReference type="GO" id="GO:0008270">
    <property type="term" value="F:zinc ion binding"/>
    <property type="evidence" value="ECO:0007669"/>
    <property type="project" value="InterPro"/>
</dbReference>
<evidence type="ECO:0000256" key="3">
    <source>
        <dbReference type="ARBA" id="ARBA00022723"/>
    </source>
</evidence>
<comment type="cofactor">
    <cofactor evidence="1">
        <name>Zn(2+)</name>
        <dbReference type="ChEBI" id="CHEBI:29105"/>
    </cofactor>
</comment>
<keyword evidence="8" id="KW-1185">Reference proteome</keyword>
<dbReference type="GO" id="GO:0008198">
    <property type="term" value="F:ferrous iron binding"/>
    <property type="evidence" value="ECO:0007669"/>
    <property type="project" value="InterPro"/>
</dbReference>
<dbReference type="AlphaFoldDB" id="A0A9P8XZX3"/>
<evidence type="ECO:0000259" key="6">
    <source>
        <dbReference type="Pfam" id="PF02900"/>
    </source>
</evidence>
<evidence type="ECO:0000256" key="4">
    <source>
        <dbReference type="ARBA" id="ARBA00022833"/>
    </source>
</evidence>
<keyword evidence="4" id="KW-0862">Zinc</keyword>
<dbReference type="OrthoDB" id="7396853at2759"/>
<feature type="domain" description="Extradiol ring-cleavage dioxygenase class III enzyme subunit B" evidence="6">
    <location>
        <begin position="7"/>
        <end position="285"/>
    </location>
</feature>
<dbReference type="Proteomes" id="UP000756346">
    <property type="component" value="Unassembled WGS sequence"/>
</dbReference>
<dbReference type="CDD" id="cd07363">
    <property type="entry name" value="45_DOPA_Dioxygenase"/>
    <property type="match status" value="1"/>
</dbReference>
<keyword evidence="5" id="KW-0560">Oxidoreductase</keyword>
<dbReference type="Pfam" id="PF02900">
    <property type="entry name" value="LigB"/>
    <property type="match status" value="1"/>
</dbReference>
<evidence type="ECO:0000313" key="7">
    <source>
        <dbReference type="EMBL" id="KAH7027223.1"/>
    </source>
</evidence>
<reference evidence="7" key="1">
    <citation type="journal article" date="2021" name="Nat. Commun.">
        <title>Genetic determinants of endophytism in the Arabidopsis root mycobiome.</title>
        <authorList>
            <person name="Mesny F."/>
            <person name="Miyauchi S."/>
            <person name="Thiergart T."/>
            <person name="Pickel B."/>
            <person name="Atanasova L."/>
            <person name="Karlsson M."/>
            <person name="Huettel B."/>
            <person name="Barry K.W."/>
            <person name="Haridas S."/>
            <person name="Chen C."/>
            <person name="Bauer D."/>
            <person name="Andreopoulos W."/>
            <person name="Pangilinan J."/>
            <person name="LaButti K."/>
            <person name="Riley R."/>
            <person name="Lipzen A."/>
            <person name="Clum A."/>
            <person name="Drula E."/>
            <person name="Henrissat B."/>
            <person name="Kohler A."/>
            <person name="Grigoriev I.V."/>
            <person name="Martin F.M."/>
            <person name="Hacquard S."/>
        </authorList>
    </citation>
    <scope>NUCLEOTIDE SEQUENCE</scope>
    <source>
        <strain evidence="7">MPI-CAGE-CH-0230</strain>
    </source>
</reference>
<dbReference type="PANTHER" id="PTHR30096">
    <property type="entry name" value="4,5-DOPA DIOXYGENASE EXTRADIOL-LIKE PROTEIN"/>
    <property type="match status" value="1"/>
</dbReference>
<proteinExistence type="inferred from homology"/>
<evidence type="ECO:0000313" key="8">
    <source>
        <dbReference type="Proteomes" id="UP000756346"/>
    </source>
</evidence>
<accession>A0A9P8XZX3</accession>
<keyword evidence="7" id="KW-0223">Dioxygenase</keyword>
<gene>
    <name evidence="7" type="ORF">B0I36DRAFT_136498</name>
</gene>
<dbReference type="Gene3D" id="3.40.830.10">
    <property type="entry name" value="LigB-like"/>
    <property type="match status" value="1"/>
</dbReference>
<name>A0A9P8XZX3_9PEZI</name>
<dbReference type="InterPro" id="IPR004183">
    <property type="entry name" value="Xdiol_dOase_suB"/>
</dbReference>
<organism evidence="7 8">
    <name type="scientific">Microdochium trichocladiopsis</name>
    <dbReference type="NCBI Taxonomy" id="1682393"/>
    <lineage>
        <taxon>Eukaryota</taxon>
        <taxon>Fungi</taxon>
        <taxon>Dikarya</taxon>
        <taxon>Ascomycota</taxon>
        <taxon>Pezizomycotina</taxon>
        <taxon>Sordariomycetes</taxon>
        <taxon>Xylariomycetidae</taxon>
        <taxon>Xylariales</taxon>
        <taxon>Microdochiaceae</taxon>
        <taxon>Microdochium</taxon>
    </lineage>
</organism>
<protein>
    <submittedName>
        <fullName evidence="7">Extradiol ring-cleavage dioxygenase, class III enzyme, subunit B</fullName>
    </submittedName>
</protein>
<dbReference type="InterPro" id="IPR014436">
    <property type="entry name" value="Extradiol_dOase_DODA"/>
</dbReference>
<keyword evidence="3" id="KW-0479">Metal-binding</keyword>
<evidence type="ECO:0000256" key="5">
    <source>
        <dbReference type="ARBA" id="ARBA00023002"/>
    </source>
</evidence>
<evidence type="ECO:0000256" key="2">
    <source>
        <dbReference type="ARBA" id="ARBA00007581"/>
    </source>
</evidence>
<comment type="caution">
    <text evidence="7">The sequence shown here is derived from an EMBL/GenBank/DDBJ whole genome shotgun (WGS) entry which is preliminary data.</text>
</comment>
<comment type="similarity">
    <text evidence="2">Belongs to the DODA-type extradiol aromatic ring-opening dioxygenase family.</text>
</comment>
<evidence type="ECO:0000256" key="1">
    <source>
        <dbReference type="ARBA" id="ARBA00001947"/>
    </source>
</evidence>
<dbReference type="GeneID" id="70177842"/>
<dbReference type="PIRSF" id="PIRSF006157">
    <property type="entry name" value="Doxgns_DODA"/>
    <property type="match status" value="1"/>
</dbReference>
<dbReference type="RefSeq" id="XP_046010022.1">
    <property type="nucleotide sequence ID" value="XM_046148296.1"/>
</dbReference>
<dbReference type="EMBL" id="JAGTJQ010000007">
    <property type="protein sequence ID" value="KAH7027223.1"/>
    <property type="molecule type" value="Genomic_DNA"/>
</dbReference>